<evidence type="ECO:0000313" key="2">
    <source>
        <dbReference type="Proteomes" id="UP000245680"/>
    </source>
</evidence>
<dbReference type="RefSeq" id="WP_109812890.1">
    <property type="nucleotide sequence ID" value="NZ_QGKU01000051.1"/>
</dbReference>
<keyword evidence="2" id="KW-1185">Reference proteome</keyword>
<dbReference type="InterPro" id="IPR010845">
    <property type="entry name" value="FlaF"/>
</dbReference>
<keyword evidence="1" id="KW-0969">Cilium</keyword>
<accession>A0A2V2LHS2</accession>
<dbReference type="GO" id="GO:0044781">
    <property type="term" value="P:bacterial-type flagellum organization"/>
    <property type="evidence" value="ECO:0007669"/>
    <property type="project" value="InterPro"/>
</dbReference>
<organism evidence="1 2">
    <name type="scientific">Meridianimarinicoccus roseus</name>
    <dbReference type="NCBI Taxonomy" id="2072018"/>
    <lineage>
        <taxon>Bacteria</taxon>
        <taxon>Pseudomonadati</taxon>
        <taxon>Pseudomonadota</taxon>
        <taxon>Alphaproteobacteria</taxon>
        <taxon>Rhodobacterales</taxon>
        <taxon>Paracoccaceae</taxon>
        <taxon>Meridianimarinicoccus</taxon>
    </lineage>
</organism>
<keyword evidence="1" id="KW-0966">Cell projection</keyword>
<evidence type="ECO:0000313" key="1">
    <source>
        <dbReference type="EMBL" id="PWR01423.1"/>
    </source>
</evidence>
<comment type="caution">
    <text evidence="1">The sequence shown here is derived from an EMBL/GenBank/DDBJ whole genome shotgun (WGS) entry which is preliminary data.</text>
</comment>
<name>A0A2V2LHS2_9RHOB</name>
<sequence length="125" mass="13474">MSVIERARTAYDPANQAVRSPRSTEYEAFARVTRSLSQAARASGGATADLARAVHENRRLWTVLAADVADPSNGLAPDTRARLFYLAEFTVQQSRKVLRKEASADILVEINTAVMGGLRTSAGPA</sequence>
<gene>
    <name evidence="1" type="ORF">DKT77_17100</name>
</gene>
<dbReference type="Proteomes" id="UP000245680">
    <property type="component" value="Unassembled WGS sequence"/>
</dbReference>
<keyword evidence="1" id="KW-0282">Flagellum</keyword>
<dbReference type="EMBL" id="QGKU01000051">
    <property type="protein sequence ID" value="PWR01423.1"/>
    <property type="molecule type" value="Genomic_DNA"/>
</dbReference>
<dbReference type="NCBIfam" id="NF009435">
    <property type="entry name" value="PRK12794.1"/>
    <property type="match status" value="1"/>
</dbReference>
<dbReference type="AlphaFoldDB" id="A0A2V2LHS2"/>
<dbReference type="Pfam" id="PF07309">
    <property type="entry name" value="FlaF"/>
    <property type="match status" value="1"/>
</dbReference>
<reference evidence="1 2" key="1">
    <citation type="submission" date="2018-05" db="EMBL/GenBank/DDBJ databases">
        <title>Rhodobacteraceae gen. nov., sp. nov. isolated from sea water.</title>
        <authorList>
            <person name="Ren Y."/>
        </authorList>
    </citation>
    <scope>NUCLEOTIDE SEQUENCE [LARGE SCALE GENOMIC DNA]</scope>
    <source>
        <strain evidence="1 2">TG-679</strain>
    </source>
</reference>
<dbReference type="OrthoDB" id="9808944at2"/>
<proteinExistence type="predicted"/>
<protein>
    <submittedName>
        <fullName evidence="1">Flagellar biosynthesis regulatory protein FlaF</fullName>
    </submittedName>
</protein>